<protein>
    <submittedName>
        <fullName evidence="5">Uncharacterized protein</fullName>
    </submittedName>
</protein>
<evidence type="ECO:0000313" key="6">
    <source>
        <dbReference type="Proteomes" id="UP001143981"/>
    </source>
</evidence>
<evidence type="ECO:0000256" key="4">
    <source>
        <dbReference type="SAM" id="Phobius"/>
    </source>
</evidence>
<evidence type="ECO:0000313" key="5">
    <source>
        <dbReference type="EMBL" id="KAJ1726890.1"/>
    </source>
</evidence>
<keyword evidence="4" id="KW-1133">Transmembrane helix</keyword>
<dbReference type="GO" id="GO:0015986">
    <property type="term" value="P:proton motive force-driven ATP synthesis"/>
    <property type="evidence" value="ECO:0007669"/>
    <property type="project" value="TreeGrafter"/>
</dbReference>
<name>A0A9W8CU94_9FUNG</name>
<dbReference type="PANTHER" id="PTHR28074">
    <property type="entry name" value="ATP SYNTHASE SUBUNIT K, MITOCHONDRIAL"/>
    <property type="match status" value="1"/>
</dbReference>
<evidence type="ECO:0000256" key="2">
    <source>
        <dbReference type="ARBA" id="ARBA00023128"/>
    </source>
</evidence>
<dbReference type="Proteomes" id="UP001143981">
    <property type="component" value="Unassembled WGS sequence"/>
</dbReference>
<dbReference type="PANTHER" id="PTHR28074:SF1">
    <property type="entry name" value="ATP SYNTHASE SUBUNIT K, MITOCHONDRIAL"/>
    <property type="match status" value="1"/>
</dbReference>
<keyword evidence="2" id="KW-0496">Mitochondrion</keyword>
<dbReference type="InterPro" id="IPR021278">
    <property type="entry name" value="ATP19"/>
</dbReference>
<dbReference type="GO" id="GO:0031966">
    <property type="term" value="C:mitochondrial membrane"/>
    <property type="evidence" value="ECO:0007669"/>
    <property type="project" value="UniProtKB-SubCell"/>
</dbReference>
<keyword evidence="4" id="KW-0812">Transmembrane</keyword>
<proteinExistence type="predicted"/>
<dbReference type="EMBL" id="JANBOI010001316">
    <property type="protein sequence ID" value="KAJ1726890.1"/>
    <property type="molecule type" value="Genomic_DNA"/>
</dbReference>
<accession>A0A9W8CU94</accession>
<keyword evidence="3 4" id="KW-0472">Membrane</keyword>
<dbReference type="Pfam" id="PF11022">
    <property type="entry name" value="ATP19"/>
    <property type="match status" value="1"/>
</dbReference>
<sequence>MGGHFTIAGRKIATHHIVLGMLATYGIGIKMALPSTDKTKQPPINASSTEEGEFVQQFLKAFEEEEKKTKGAH</sequence>
<comment type="caution">
    <text evidence="5">The sequence shown here is derived from an EMBL/GenBank/DDBJ whole genome shotgun (WGS) entry which is preliminary data.</text>
</comment>
<comment type="subcellular location">
    <subcellularLocation>
        <location evidence="1">Mitochondrion membrane</location>
    </subcellularLocation>
</comment>
<dbReference type="OrthoDB" id="2094445at2759"/>
<feature type="transmembrane region" description="Helical" evidence="4">
    <location>
        <begin position="12"/>
        <end position="33"/>
    </location>
</feature>
<gene>
    <name evidence="5" type="ORF">LPJ61_004892</name>
</gene>
<reference evidence="5" key="1">
    <citation type="submission" date="2022-07" db="EMBL/GenBank/DDBJ databases">
        <title>Phylogenomic reconstructions and comparative analyses of Kickxellomycotina fungi.</title>
        <authorList>
            <person name="Reynolds N.K."/>
            <person name="Stajich J.E."/>
            <person name="Barry K."/>
            <person name="Grigoriev I.V."/>
            <person name="Crous P."/>
            <person name="Smith M.E."/>
        </authorList>
    </citation>
    <scope>NUCLEOTIDE SEQUENCE</scope>
    <source>
        <strain evidence="5">BCRC 34381</strain>
    </source>
</reference>
<evidence type="ECO:0000256" key="3">
    <source>
        <dbReference type="ARBA" id="ARBA00023136"/>
    </source>
</evidence>
<dbReference type="AlphaFoldDB" id="A0A9W8CU94"/>
<evidence type="ECO:0000256" key="1">
    <source>
        <dbReference type="ARBA" id="ARBA00004325"/>
    </source>
</evidence>
<keyword evidence="6" id="KW-1185">Reference proteome</keyword>
<organism evidence="5 6">
    <name type="scientific">Coemansia biformis</name>
    <dbReference type="NCBI Taxonomy" id="1286918"/>
    <lineage>
        <taxon>Eukaryota</taxon>
        <taxon>Fungi</taxon>
        <taxon>Fungi incertae sedis</taxon>
        <taxon>Zoopagomycota</taxon>
        <taxon>Kickxellomycotina</taxon>
        <taxon>Kickxellomycetes</taxon>
        <taxon>Kickxellales</taxon>
        <taxon>Kickxellaceae</taxon>
        <taxon>Coemansia</taxon>
    </lineage>
</organism>